<sequence length="280" mass="30536">MDLTDHHPAWVQQGESSQRPGHALVFMKIVQTEKHQKEPSNQRIFSSSATLRSSIQLDSRKIHTQPRRKDSWEGAPRQDHELSSCAKVSSLTFFKVGEAQGSSFQCYTCKSQLSNSKCLTSKVECGDKGTCKTDVIRVRIHSLTLMAAHGCITELSHHPNQKILTGFIPPLTETDGNLGPPESYKLAKPDLTALSNHVFHTFIKLQLKAGYPFFGNITVTRSCEEECEPSNGIGASKPKSCCYTDLCTDDTRATGGARGSSAALGLLALVVVGTVLQCSL</sequence>
<gene>
    <name evidence="4" type="ORF">WISP_37374</name>
</gene>
<comment type="caution">
    <text evidence="4">The sequence shown here is derived from an EMBL/GenBank/DDBJ whole genome shotgun (WGS) entry which is preliminary data.</text>
</comment>
<dbReference type="InterPro" id="IPR016054">
    <property type="entry name" value="LY6_UPA_recep-like"/>
</dbReference>
<keyword evidence="5" id="KW-1185">Reference proteome</keyword>
<proteinExistence type="predicted"/>
<dbReference type="InterPro" id="IPR051110">
    <property type="entry name" value="Ly-6/neurotoxin-like_GPI-ap"/>
</dbReference>
<dbReference type="Pfam" id="PF00021">
    <property type="entry name" value="UPAR_LY6"/>
    <property type="match status" value="2"/>
</dbReference>
<dbReference type="EMBL" id="WHWB01032998">
    <property type="protein sequence ID" value="KAJ7422559.1"/>
    <property type="molecule type" value="Genomic_DNA"/>
</dbReference>
<dbReference type="Gene3D" id="2.10.60.10">
    <property type="entry name" value="CD59"/>
    <property type="match status" value="1"/>
</dbReference>
<protein>
    <recommendedName>
        <fullName evidence="3">UPAR/Ly6 domain-containing protein</fullName>
    </recommendedName>
</protein>
<name>A0ABQ9DI87_9PASS</name>
<dbReference type="Proteomes" id="UP001145742">
    <property type="component" value="Unassembled WGS sequence"/>
</dbReference>
<evidence type="ECO:0000313" key="4">
    <source>
        <dbReference type="EMBL" id="KAJ7422559.1"/>
    </source>
</evidence>
<accession>A0ABQ9DI87</accession>
<evidence type="ECO:0000259" key="3">
    <source>
        <dbReference type="Pfam" id="PF00021"/>
    </source>
</evidence>
<evidence type="ECO:0000256" key="2">
    <source>
        <dbReference type="SAM" id="MobiDB-lite"/>
    </source>
</evidence>
<dbReference type="InterPro" id="IPR045860">
    <property type="entry name" value="Snake_toxin-like_sf"/>
</dbReference>
<organism evidence="4 5">
    <name type="scientific">Willisornis vidua</name>
    <name type="common">Xingu scale-backed antbird</name>
    <dbReference type="NCBI Taxonomy" id="1566151"/>
    <lineage>
        <taxon>Eukaryota</taxon>
        <taxon>Metazoa</taxon>
        <taxon>Chordata</taxon>
        <taxon>Craniata</taxon>
        <taxon>Vertebrata</taxon>
        <taxon>Euteleostomi</taxon>
        <taxon>Archelosauria</taxon>
        <taxon>Archosauria</taxon>
        <taxon>Dinosauria</taxon>
        <taxon>Saurischia</taxon>
        <taxon>Theropoda</taxon>
        <taxon>Coelurosauria</taxon>
        <taxon>Aves</taxon>
        <taxon>Neognathae</taxon>
        <taxon>Neoaves</taxon>
        <taxon>Telluraves</taxon>
        <taxon>Australaves</taxon>
        <taxon>Passeriformes</taxon>
        <taxon>Thamnophilidae</taxon>
        <taxon>Willisornis</taxon>
    </lineage>
</organism>
<feature type="region of interest" description="Disordered" evidence="2">
    <location>
        <begin position="60"/>
        <end position="79"/>
    </location>
</feature>
<feature type="domain" description="UPAR/Ly6" evidence="3">
    <location>
        <begin position="103"/>
        <end position="160"/>
    </location>
</feature>
<keyword evidence="1" id="KW-0732">Signal</keyword>
<dbReference type="PANTHER" id="PTHR16983">
    <property type="entry name" value="UPAR/LY6 DOMAIN-CONTAINING PROTEIN"/>
    <property type="match status" value="1"/>
</dbReference>
<reference evidence="4" key="1">
    <citation type="submission" date="2019-10" db="EMBL/GenBank/DDBJ databases">
        <authorList>
            <person name="Soares A.E.R."/>
            <person name="Aleixo A."/>
            <person name="Schneider P."/>
            <person name="Miyaki C.Y."/>
            <person name="Schneider M.P."/>
            <person name="Mello C."/>
            <person name="Vasconcelos A.T.R."/>
        </authorList>
    </citation>
    <scope>NUCLEOTIDE SEQUENCE</scope>
    <source>
        <tissue evidence="4">Muscle</tissue>
    </source>
</reference>
<feature type="domain" description="UPAR/Ly6" evidence="3">
    <location>
        <begin position="218"/>
        <end position="248"/>
    </location>
</feature>
<dbReference type="PANTHER" id="PTHR16983:SF16">
    <property type="entry name" value="UPAR_LY6 DOMAIN-CONTAINING PROTEIN"/>
    <property type="match status" value="1"/>
</dbReference>
<evidence type="ECO:0000256" key="1">
    <source>
        <dbReference type="ARBA" id="ARBA00022729"/>
    </source>
</evidence>
<evidence type="ECO:0000313" key="5">
    <source>
        <dbReference type="Proteomes" id="UP001145742"/>
    </source>
</evidence>
<feature type="compositionally biased region" description="Basic and acidic residues" evidence="2">
    <location>
        <begin position="67"/>
        <end position="79"/>
    </location>
</feature>